<dbReference type="Proteomes" id="UP000665026">
    <property type="component" value="Chromosome"/>
</dbReference>
<evidence type="ECO:0000256" key="1">
    <source>
        <dbReference type="ARBA" id="ARBA00010690"/>
    </source>
</evidence>
<keyword evidence="3" id="KW-1133">Transmembrane helix</keyword>
<feature type="compositionally biased region" description="Basic and acidic residues" evidence="2">
    <location>
        <begin position="16"/>
        <end position="29"/>
    </location>
</feature>
<dbReference type="Gene3D" id="6.10.250.2080">
    <property type="match status" value="1"/>
</dbReference>
<dbReference type="GO" id="GO:0005886">
    <property type="term" value="C:plasma membrane"/>
    <property type="evidence" value="ECO:0007669"/>
    <property type="project" value="TreeGrafter"/>
</dbReference>
<organism evidence="4 5">
    <name type="scientific">Cognatishimia activa</name>
    <dbReference type="NCBI Taxonomy" id="1715691"/>
    <lineage>
        <taxon>Bacteria</taxon>
        <taxon>Pseudomonadati</taxon>
        <taxon>Pseudomonadota</taxon>
        <taxon>Alphaproteobacteria</taxon>
        <taxon>Rhodobacterales</taxon>
        <taxon>Paracoccaceae</taxon>
        <taxon>Cognatishimia</taxon>
    </lineage>
</organism>
<feature type="transmembrane region" description="Helical" evidence="3">
    <location>
        <begin position="93"/>
        <end position="118"/>
    </location>
</feature>
<keyword evidence="3" id="KW-0472">Membrane</keyword>
<evidence type="ECO:0000313" key="5">
    <source>
        <dbReference type="Proteomes" id="UP000665026"/>
    </source>
</evidence>
<keyword evidence="4" id="KW-0969">Cilium</keyword>
<sequence>MAEGDEQDKSQQTQEPTEKKLRDARKKGDVPTSKETGNMMVVVSLIGVAGFALQWQGPQMVDALSSLIDQSGTINIGSDSAGVNDLGEIFWDFVIRISVAITPIFALMLAGAIFGVLIQGETVVAAERIKPKLSKISLIGGIKRQFSANTLVEFVKSLVKVLVVGGLALWVTNGAVRAIWQTPGFLPEYLPGYMADAARRLLIAAAIFLVPVAILDILWQRFNWRNKQMMTIKEVRDEMKESEGDPLIRGKRAALRRQRAQQRIAAAVPNADVILTNPTHYAVALKYELGEDVAPVCVAKGADLMARQIRLIAHEHDVPILENKPLARTLYDVVEIDDPVPVEHWEVVAEIISFVMALKTDPNRKPPAGSSLREDPE</sequence>
<dbReference type="InterPro" id="IPR006135">
    <property type="entry name" value="T3SS_substrate_exporter"/>
</dbReference>
<proteinExistence type="inferred from homology"/>
<feature type="region of interest" description="Disordered" evidence="2">
    <location>
        <begin position="1"/>
        <end position="33"/>
    </location>
</feature>
<protein>
    <submittedName>
        <fullName evidence="4">Flagellar biosynthesis protein FlhB</fullName>
    </submittedName>
</protein>
<name>A0A975ES40_9RHOB</name>
<dbReference type="KEGG" id="cact:HZ995_06695"/>
<keyword evidence="4" id="KW-0282">Flagellum</keyword>
<keyword evidence="3" id="KW-0812">Transmembrane</keyword>
<comment type="similarity">
    <text evidence="1">Belongs to the type III secretion exporter family.</text>
</comment>
<dbReference type="Gene3D" id="3.40.1690.10">
    <property type="entry name" value="secretion proteins EscU"/>
    <property type="match status" value="1"/>
</dbReference>
<feature type="transmembrane region" description="Helical" evidence="3">
    <location>
        <begin position="161"/>
        <end position="180"/>
    </location>
</feature>
<dbReference type="PRINTS" id="PR00950">
    <property type="entry name" value="TYPE3IMSPROT"/>
</dbReference>
<dbReference type="AlphaFoldDB" id="A0A975ES40"/>
<dbReference type="GO" id="GO:0009306">
    <property type="term" value="P:protein secretion"/>
    <property type="evidence" value="ECO:0007669"/>
    <property type="project" value="InterPro"/>
</dbReference>
<feature type="transmembrane region" description="Helical" evidence="3">
    <location>
        <begin position="200"/>
        <end position="219"/>
    </location>
</feature>
<keyword evidence="4" id="KW-0966">Cell projection</keyword>
<dbReference type="Pfam" id="PF01312">
    <property type="entry name" value="Bac_export_2"/>
    <property type="match status" value="1"/>
</dbReference>
<dbReference type="RefSeq" id="WP_209357882.1">
    <property type="nucleotide sequence ID" value="NZ_CP060010.1"/>
</dbReference>
<reference evidence="4" key="1">
    <citation type="submission" date="2020-07" db="EMBL/GenBank/DDBJ databases">
        <title>Genome sequences of bacteria associated with the marine, planktonic diatom Thalassiosira profunda strain ECT2AJA-044.</title>
        <authorList>
            <person name="Gargas C.B."/>
            <person name="Roberts W.R."/>
            <person name="Alverson A.J."/>
        </authorList>
    </citation>
    <scope>NUCLEOTIDE SEQUENCE</scope>
    <source>
        <strain evidence="4">ECT2AJA-044</strain>
    </source>
</reference>
<dbReference type="PANTHER" id="PTHR30531:SF12">
    <property type="entry name" value="FLAGELLAR BIOSYNTHETIC PROTEIN FLHB"/>
    <property type="match status" value="1"/>
</dbReference>
<evidence type="ECO:0000256" key="3">
    <source>
        <dbReference type="SAM" id="Phobius"/>
    </source>
</evidence>
<dbReference type="SUPFAM" id="SSF160544">
    <property type="entry name" value="EscU C-terminal domain-like"/>
    <property type="match status" value="1"/>
</dbReference>
<dbReference type="EMBL" id="CP060010">
    <property type="protein sequence ID" value="QTN37184.1"/>
    <property type="molecule type" value="Genomic_DNA"/>
</dbReference>
<evidence type="ECO:0000313" key="4">
    <source>
        <dbReference type="EMBL" id="QTN37184.1"/>
    </source>
</evidence>
<dbReference type="InterPro" id="IPR029025">
    <property type="entry name" value="T3SS_substrate_exporter_C"/>
</dbReference>
<evidence type="ECO:0000256" key="2">
    <source>
        <dbReference type="SAM" id="MobiDB-lite"/>
    </source>
</evidence>
<feature type="transmembrane region" description="Helical" evidence="3">
    <location>
        <begin position="36"/>
        <end position="55"/>
    </location>
</feature>
<dbReference type="PANTHER" id="PTHR30531">
    <property type="entry name" value="FLAGELLAR BIOSYNTHETIC PROTEIN FLHB"/>
    <property type="match status" value="1"/>
</dbReference>
<gene>
    <name evidence="4" type="ORF">HZ995_06695</name>
</gene>
<accession>A0A975ES40</accession>